<name>A0A0B7N4T6_9FUNG</name>
<gene>
    <name evidence="2" type="primary">PARPA_04093.1 scaffold 11608</name>
</gene>
<organism evidence="2 3">
    <name type="scientific">Parasitella parasitica</name>
    <dbReference type="NCBI Taxonomy" id="35722"/>
    <lineage>
        <taxon>Eukaryota</taxon>
        <taxon>Fungi</taxon>
        <taxon>Fungi incertae sedis</taxon>
        <taxon>Mucoromycota</taxon>
        <taxon>Mucoromycotina</taxon>
        <taxon>Mucoromycetes</taxon>
        <taxon>Mucorales</taxon>
        <taxon>Mucorineae</taxon>
        <taxon>Mucoraceae</taxon>
        <taxon>Parasitella</taxon>
    </lineage>
</organism>
<dbReference type="AlphaFoldDB" id="A0A0B7N4T6"/>
<feature type="compositionally biased region" description="Basic and acidic residues" evidence="1">
    <location>
        <begin position="1"/>
        <end position="15"/>
    </location>
</feature>
<reference evidence="2 3" key="1">
    <citation type="submission" date="2014-09" db="EMBL/GenBank/DDBJ databases">
        <authorList>
            <person name="Ellenberger Sabrina"/>
        </authorList>
    </citation>
    <scope>NUCLEOTIDE SEQUENCE [LARGE SCALE GENOMIC DNA]</scope>
    <source>
        <strain evidence="2 3">CBS 412.66</strain>
    </source>
</reference>
<feature type="compositionally biased region" description="Acidic residues" evidence="1">
    <location>
        <begin position="21"/>
        <end position="38"/>
    </location>
</feature>
<keyword evidence="3" id="KW-1185">Reference proteome</keyword>
<proteinExistence type="predicted"/>
<feature type="region of interest" description="Disordered" evidence="1">
    <location>
        <begin position="104"/>
        <end position="157"/>
    </location>
</feature>
<dbReference type="Proteomes" id="UP000054107">
    <property type="component" value="Unassembled WGS sequence"/>
</dbReference>
<evidence type="ECO:0000313" key="2">
    <source>
        <dbReference type="EMBL" id="CEP10413.1"/>
    </source>
</evidence>
<feature type="region of interest" description="Disordered" evidence="1">
    <location>
        <begin position="1"/>
        <end position="47"/>
    </location>
</feature>
<dbReference type="EMBL" id="LN724060">
    <property type="protein sequence ID" value="CEP10413.1"/>
    <property type="molecule type" value="Genomic_DNA"/>
</dbReference>
<evidence type="ECO:0000313" key="3">
    <source>
        <dbReference type="Proteomes" id="UP000054107"/>
    </source>
</evidence>
<accession>A0A0B7N4T6</accession>
<evidence type="ECO:0000256" key="1">
    <source>
        <dbReference type="SAM" id="MobiDB-lite"/>
    </source>
</evidence>
<sequence>MDPKTVQERYDDRHAISSSSAEDEIDEYEFQLPDEEPEQPNNDPDAKKARIAKVYGVKLATKTILQNFNSMESICTYMNFQIMQIHPDLLRSVNRDLENVTFAKRTKKNVSGAPPNASEASPSASRASSPNASSPMDTYNENEFPPTTSPTQANPPE</sequence>
<protein>
    <submittedName>
        <fullName evidence="2">Uncharacterized protein</fullName>
    </submittedName>
</protein>
<feature type="compositionally biased region" description="Polar residues" evidence="1">
    <location>
        <begin position="136"/>
        <end position="157"/>
    </location>
</feature>
<feature type="compositionally biased region" description="Low complexity" evidence="1">
    <location>
        <begin position="111"/>
        <end position="135"/>
    </location>
</feature>